<dbReference type="GO" id="GO:0031124">
    <property type="term" value="P:mRNA 3'-end processing"/>
    <property type="evidence" value="ECO:0007669"/>
    <property type="project" value="TreeGrafter"/>
</dbReference>
<feature type="compositionally biased region" description="Polar residues" evidence="1">
    <location>
        <begin position="993"/>
        <end position="1010"/>
    </location>
</feature>
<dbReference type="AlphaFoldDB" id="A0A553N5N7"/>
<feature type="compositionally biased region" description="Low complexity" evidence="1">
    <location>
        <begin position="755"/>
        <end position="765"/>
    </location>
</feature>
<dbReference type="STRING" id="623744.A0A553N5N7"/>
<dbReference type="PANTHER" id="PTHR12460:SF40">
    <property type="entry name" value="REGULATION OF NUCLEAR PRE-MRNA DOMAIN-CONTAINING PROTEIN 2"/>
    <property type="match status" value="1"/>
</dbReference>
<dbReference type="EMBL" id="SRMA01027025">
    <property type="protein sequence ID" value="TRY60752.1"/>
    <property type="molecule type" value="Genomic_DNA"/>
</dbReference>
<feature type="region of interest" description="Disordered" evidence="1">
    <location>
        <begin position="148"/>
        <end position="221"/>
    </location>
</feature>
<dbReference type="Gene3D" id="6.10.250.2560">
    <property type="match status" value="1"/>
</dbReference>
<name>A0A553N5N7_9TELE</name>
<evidence type="ECO:0000313" key="2">
    <source>
        <dbReference type="EMBL" id="TRY60752.1"/>
    </source>
</evidence>
<organism evidence="2 3">
    <name type="scientific">Danionella cerebrum</name>
    <dbReference type="NCBI Taxonomy" id="2873325"/>
    <lineage>
        <taxon>Eukaryota</taxon>
        <taxon>Metazoa</taxon>
        <taxon>Chordata</taxon>
        <taxon>Craniata</taxon>
        <taxon>Vertebrata</taxon>
        <taxon>Euteleostomi</taxon>
        <taxon>Actinopterygii</taxon>
        <taxon>Neopterygii</taxon>
        <taxon>Teleostei</taxon>
        <taxon>Ostariophysi</taxon>
        <taxon>Cypriniformes</taxon>
        <taxon>Danionidae</taxon>
        <taxon>Danioninae</taxon>
        <taxon>Danionella</taxon>
    </lineage>
</organism>
<feature type="compositionally biased region" description="Polar residues" evidence="1">
    <location>
        <begin position="202"/>
        <end position="221"/>
    </location>
</feature>
<keyword evidence="3" id="KW-1185">Reference proteome</keyword>
<feature type="compositionally biased region" description="Basic and acidic residues" evidence="1">
    <location>
        <begin position="173"/>
        <end position="195"/>
    </location>
</feature>
<feature type="compositionally biased region" description="Basic and acidic residues" evidence="1">
    <location>
        <begin position="469"/>
        <end position="485"/>
    </location>
</feature>
<accession>A0A553N5N7</accession>
<dbReference type="OrthoDB" id="10069473at2759"/>
<proteinExistence type="predicted"/>
<feature type="compositionally biased region" description="Low complexity" evidence="1">
    <location>
        <begin position="281"/>
        <end position="296"/>
    </location>
</feature>
<feature type="compositionally biased region" description="Low complexity" evidence="1">
    <location>
        <begin position="309"/>
        <end position="319"/>
    </location>
</feature>
<feature type="compositionally biased region" description="Pro residues" evidence="1">
    <location>
        <begin position="1051"/>
        <end position="1063"/>
    </location>
</feature>
<protein>
    <submittedName>
        <fullName evidence="2">Uncharacterized protein</fullName>
    </submittedName>
</protein>
<feature type="region of interest" description="Disordered" evidence="1">
    <location>
        <begin position="404"/>
        <end position="485"/>
    </location>
</feature>
<feature type="compositionally biased region" description="Low complexity" evidence="1">
    <location>
        <begin position="157"/>
        <end position="172"/>
    </location>
</feature>
<feature type="compositionally biased region" description="Pro residues" evidence="1">
    <location>
        <begin position="792"/>
        <end position="802"/>
    </location>
</feature>
<feature type="region of interest" description="Disordered" evidence="1">
    <location>
        <begin position="627"/>
        <end position="709"/>
    </location>
</feature>
<gene>
    <name evidence="2" type="ORF">DNTS_029612</name>
</gene>
<feature type="compositionally biased region" description="Low complexity" evidence="1">
    <location>
        <begin position="343"/>
        <end position="378"/>
    </location>
</feature>
<dbReference type="PANTHER" id="PTHR12460">
    <property type="entry name" value="CYCLIN-DEPENDENT KINASE INHIBITOR-RELATED PROTEIN"/>
    <property type="match status" value="1"/>
</dbReference>
<feature type="compositionally biased region" description="Polar residues" evidence="1">
    <location>
        <begin position="687"/>
        <end position="696"/>
    </location>
</feature>
<sequence length="1063" mass="113442">MVLVFLTAPVNPKTALKSKIVAEFVPQDFVDCLLSHKLALEECDLKEKQLSTLSLDLSSSEALKRLKDKAGGSQFSKDFEEGSAKLQEFVSFLEAQKKTAPLLIDVLGNADIFYHIQYKEVKIVANAYRAFGARITSLKRKLDALKASLDDSPIPSPSENAPSPMESESPPASKKDNCNRGGEDLELVEEQKTKDDDEEESSLQSVSKMANSTANKSPQITSISTKPFLNLKMAFGSSPNQNSLAKLTPAPLIAPVVAPSFPPSSTPVVGPLTSSTPEITPSSAPAVAPSSLSATPKVLSPTPDPPVAPTTTPAPVVAPSPLQMNLASVDLGKISSILSSLSSAMKNTSVSPSPNTPNTPSTPASASKTTPSTPSSNPLANILAKVDLSPESILSVLSKSQAHGNKGLSSLLSSARAGSLSSSVPGPSSSTSSASVTTNTLTKTTSSLKSTKPTTANNIKPESIQAKARNVEKLKEKEKEKKMIETKQASKTVVMPSLESKINSFLQGNPGFGGLDLESNSPLIVEGENLVGTPVRDESGSTPTQDEFMDSPQNFSNPKSGDLLGVQSLSPTAYHSEPWDAVITPGDDLVDNVNLKDRDYRKLTPVKFTGVKPVKVLSNVTGFTQSATNSVKTPTLGAFPSNSTKPTKALTRTKDDENLKRKTPGVNVQSAGIDPKPKSKVEGDLKCTSSSKGNTGSERDGTMENKGSGCDLEQYHRIETLVSLKSSNKGASVESNEYGNRIQTVEGIRLMGRSLRRGSSSVSRSWYEDEEFQERRSPLHPDQHIQDSSGTLPPPPPIPSHLPPSLQYTHSPYSNEDPSCPSQPITPQVHHSFYPPSILQIPPPLPQMPPPLRNFQISQTPPPHRDFPITQGPPSPLDFPTPTSSSIIGLPFPPSSLNPDAPLSGNKPQNPSLFGEMPRPGTVKEQFTILHAPPLHRPGTPGVPPPLLGRVREPPNATLPSPNTPPPSSPIGETPLPLLPLPSHPPITPPNSRPHQLSSPKSILNSTNQHHLPPSPNFPRSLLPLPFPSQSREPFLTGTKRPSGSFGGMPFNPPKRPFLPPRY</sequence>
<feature type="compositionally biased region" description="Low complexity" evidence="1">
    <location>
        <begin position="1018"/>
        <end position="1032"/>
    </location>
</feature>
<evidence type="ECO:0000313" key="3">
    <source>
        <dbReference type="Proteomes" id="UP000316079"/>
    </source>
</evidence>
<feature type="region of interest" description="Disordered" evidence="1">
    <location>
        <begin position="856"/>
        <end position="920"/>
    </location>
</feature>
<feature type="compositionally biased region" description="Low complexity" evidence="1">
    <location>
        <begin position="407"/>
        <end position="455"/>
    </location>
</feature>
<feature type="region of interest" description="Disordered" evidence="1">
    <location>
        <begin position="932"/>
        <end position="1063"/>
    </location>
</feature>
<feature type="region of interest" description="Disordered" evidence="1">
    <location>
        <begin position="257"/>
        <end position="319"/>
    </location>
</feature>
<feature type="compositionally biased region" description="Basic and acidic residues" evidence="1">
    <location>
        <begin position="773"/>
        <end position="785"/>
    </location>
</feature>
<dbReference type="Proteomes" id="UP000316079">
    <property type="component" value="Unassembled WGS sequence"/>
</dbReference>
<reference evidence="2 3" key="1">
    <citation type="journal article" date="2019" name="Sci. Data">
        <title>Hybrid genome assembly and annotation of Danionella translucida.</title>
        <authorList>
            <person name="Kadobianskyi M."/>
            <person name="Schulze L."/>
            <person name="Schuelke M."/>
            <person name="Judkewitz B."/>
        </authorList>
    </citation>
    <scope>NUCLEOTIDE SEQUENCE [LARGE SCALE GENOMIC DNA]</scope>
    <source>
        <strain evidence="2 3">Bolton</strain>
    </source>
</reference>
<feature type="compositionally biased region" description="Polar residues" evidence="1">
    <location>
        <begin position="807"/>
        <end position="826"/>
    </location>
</feature>
<evidence type="ECO:0000256" key="1">
    <source>
        <dbReference type="SAM" id="MobiDB-lite"/>
    </source>
</evidence>
<feature type="region of interest" description="Disordered" evidence="1">
    <location>
        <begin position="343"/>
        <end position="383"/>
    </location>
</feature>
<dbReference type="GO" id="GO:0000993">
    <property type="term" value="F:RNA polymerase II complex binding"/>
    <property type="evidence" value="ECO:0007669"/>
    <property type="project" value="TreeGrafter"/>
</dbReference>
<feature type="compositionally biased region" description="Pro residues" evidence="1">
    <location>
        <begin position="977"/>
        <end position="992"/>
    </location>
</feature>
<feature type="region of interest" description="Disordered" evidence="1">
    <location>
        <begin position="755"/>
        <end position="835"/>
    </location>
</feature>
<feature type="compositionally biased region" description="Basic and acidic residues" evidence="1">
    <location>
        <begin position="675"/>
        <end position="685"/>
    </location>
</feature>
<comment type="caution">
    <text evidence="2">The sequence shown here is derived from an EMBL/GenBank/DDBJ whole genome shotgun (WGS) entry which is preliminary data.</text>
</comment>